<evidence type="ECO:0000256" key="4">
    <source>
        <dbReference type="ARBA" id="ARBA00022777"/>
    </source>
</evidence>
<gene>
    <name evidence="8" type="ORF">NP493_1283g00014</name>
</gene>
<dbReference type="PANTHER" id="PTHR46538:SF3">
    <property type="entry name" value="PROTEIN KINASE DOMAIN-CONTAINING PROTEIN"/>
    <property type="match status" value="1"/>
</dbReference>
<feature type="domain" description="Protein kinase" evidence="7">
    <location>
        <begin position="1"/>
        <end position="247"/>
    </location>
</feature>
<evidence type="ECO:0000259" key="7">
    <source>
        <dbReference type="PROSITE" id="PS50011"/>
    </source>
</evidence>
<dbReference type="PANTHER" id="PTHR46538">
    <property type="entry name" value="PROTEIN KINASE DOMAIN-CONTAINING PROTEIN"/>
    <property type="match status" value="1"/>
</dbReference>
<protein>
    <recommendedName>
        <fullName evidence="7">Protein kinase domain-containing protein</fullName>
    </recommendedName>
</protein>
<dbReference type="SUPFAM" id="SSF56112">
    <property type="entry name" value="Protein kinase-like (PK-like)"/>
    <property type="match status" value="1"/>
</dbReference>
<feature type="region of interest" description="Disordered" evidence="6">
    <location>
        <begin position="778"/>
        <end position="861"/>
    </location>
</feature>
<dbReference type="InterPro" id="IPR000719">
    <property type="entry name" value="Prot_kinase_dom"/>
</dbReference>
<dbReference type="Gene3D" id="1.10.510.10">
    <property type="entry name" value="Transferase(Phosphotransferase) domain 1"/>
    <property type="match status" value="1"/>
</dbReference>
<dbReference type="EMBL" id="JAODUO010001283">
    <property type="protein sequence ID" value="KAK2167252.1"/>
    <property type="molecule type" value="Genomic_DNA"/>
</dbReference>
<dbReference type="FunFam" id="1.10.510.10:FF:001298">
    <property type="entry name" value="STE20-like kinase"/>
    <property type="match status" value="1"/>
</dbReference>
<evidence type="ECO:0000313" key="9">
    <source>
        <dbReference type="Proteomes" id="UP001209878"/>
    </source>
</evidence>
<dbReference type="InterPro" id="IPR011009">
    <property type="entry name" value="Kinase-like_dom_sf"/>
</dbReference>
<evidence type="ECO:0000313" key="8">
    <source>
        <dbReference type="EMBL" id="KAK2167252.1"/>
    </source>
</evidence>
<organism evidence="8 9">
    <name type="scientific">Ridgeia piscesae</name>
    <name type="common">Tubeworm</name>
    <dbReference type="NCBI Taxonomy" id="27915"/>
    <lineage>
        <taxon>Eukaryota</taxon>
        <taxon>Metazoa</taxon>
        <taxon>Spiralia</taxon>
        <taxon>Lophotrochozoa</taxon>
        <taxon>Annelida</taxon>
        <taxon>Polychaeta</taxon>
        <taxon>Sedentaria</taxon>
        <taxon>Canalipalpata</taxon>
        <taxon>Sabellida</taxon>
        <taxon>Siboglinidae</taxon>
        <taxon>Ridgeia</taxon>
    </lineage>
</organism>
<feature type="compositionally biased region" description="Basic and acidic residues" evidence="6">
    <location>
        <begin position="596"/>
        <end position="670"/>
    </location>
</feature>
<reference evidence="8" key="1">
    <citation type="journal article" date="2023" name="Mol. Biol. Evol.">
        <title>Third-Generation Sequencing Reveals the Adaptive Role of the Epigenome in Three Deep-Sea Polychaetes.</title>
        <authorList>
            <person name="Perez M."/>
            <person name="Aroh O."/>
            <person name="Sun Y."/>
            <person name="Lan Y."/>
            <person name="Juniper S.K."/>
            <person name="Young C.R."/>
            <person name="Angers B."/>
            <person name="Qian P.Y."/>
        </authorList>
    </citation>
    <scope>NUCLEOTIDE SEQUENCE</scope>
    <source>
        <strain evidence="8">R07B-5</strain>
    </source>
</reference>
<dbReference type="PROSITE" id="PS50011">
    <property type="entry name" value="PROTEIN_KINASE_DOM"/>
    <property type="match status" value="1"/>
</dbReference>
<feature type="compositionally biased region" description="Basic and acidic residues" evidence="6">
    <location>
        <begin position="460"/>
        <end position="472"/>
    </location>
</feature>
<keyword evidence="4" id="KW-0418">Kinase</keyword>
<feature type="compositionally biased region" description="Acidic residues" evidence="6">
    <location>
        <begin position="522"/>
        <end position="534"/>
    </location>
</feature>
<dbReference type="GO" id="GO:0004674">
    <property type="term" value="F:protein serine/threonine kinase activity"/>
    <property type="evidence" value="ECO:0007669"/>
    <property type="project" value="UniProtKB-KW"/>
</dbReference>
<dbReference type="PROSITE" id="PS00108">
    <property type="entry name" value="PROTEIN_KINASE_ST"/>
    <property type="match status" value="1"/>
</dbReference>
<keyword evidence="1" id="KW-0723">Serine/threonine-protein kinase</keyword>
<feature type="compositionally biased region" description="Basic and acidic residues" evidence="6">
    <location>
        <begin position="385"/>
        <end position="395"/>
    </location>
</feature>
<dbReference type="Proteomes" id="UP001209878">
    <property type="component" value="Unassembled WGS sequence"/>
</dbReference>
<feature type="compositionally biased region" description="Basic and acidic residues" evidence="6">
    <location>
        <begin position="435"/>
        <end position="444"/>
    </location>
</feature>
<keyword evidence="9" id="KW-1185">Reference proteome</keyword>
<dbReference type="SMART" id="SM00220">
    <property type="entry name" value="S_TKc"/>
    <property type="match status" value="1"/>
</dbReference>
<dbReference type="Pfam" id="PF00069">
    <property type="entry name" value="Pkinase"/>
    <property type="match status" value="1"/>
</dbReference>
<dbReference type="InterPro" id="IPR022165">
    <property type="entry name" value="PKK"/>
</dbReference>
<feature type="region of interest" description="Disordered" evidence="6">
    <location>
        <begin position="306"/>
        <end position="335"/>
    </location>
</feature>
<evidence type="ECO:0000256" key="5">
    <source>
        <dbReference type="SAM" id="Coils"/>
    </source>
</evidence>
<feature type="compositionally biased region" description="Polar residues" evidence="6">
    <location>
        <begin position="306"/>
        <end position="324"/>
    </location>
</feature>
<feature type="compositionally biased region" description="Basic and acidic residues" evidence="6">
    <location>
        <begin position="499"/>
        <end position="509"/>
    </location>
</feature>
<feature type="coiled-coil region" evidence="5">
    <location>
        <begin position="1274"/>
        <end position="1314"/>
    </location>
</feature>
<feature type="coiled-coil region" evidence="5">
    <location>
        <begin position="1197"/>
        <end position="1227"/>
    </location>
</feature>
<name>A0AAD9K9X3_RIDPI</name>
<feature type="compositionally biased region" description="Acidic residues" evidence="6">
    <location>
        <begin position="726"/>
        <end position="741"/>
    </location>
</feature>
<sequence length="1453" mass="165129">MLTVRYPTEAQHRESGEMTALKQVEILDEEELEDYSVEIDILSECGHKNVVGLREAFYYSGKLWIYIEFCGGGAVDSIMLELERPLTEAQIRPICRQMCEALEYLHEHDIIHRDLKAGNVLLTLDGTLILACLKMTQTRRRRDSFIGTPYWMAPEVILCETLKDDPYDTKADIWSLGITLIEFAQMEPPNHDMHPMRVLIRIQKSQSPTLDRPSRWSNDFNDFVKKCLVRDPTGRPTAGELLQHAFIKDATCLKPLRDLICEVKAEVIVEERETDDVEIKDEIRADLDSKSVSDMSLDTISAVSNLSNASDSAGEQPSTPGSRETLNEEDVLKSEDDLENVIDDLELVKGNEDLGRVTETGDSEDVSFVVGEDVPHEEPEEEAAHDEGGLDEGSKPGEVTLGGETGDVVPEERGKSESPEAVREGNEGIAEAEEEGSKPTKTDEDTPEGDVPTGQEGEQEDAKKEQLDKDVGETPPGGDTAVERVGDDEEGKESVPPVEEVKEKEKEGGESEEVETQPAAEVEIESETPVDDDAETKVKVPAETGNETVSTADVPKIDSDIVKDDDDDEVKDDTESEVYDDADIEDILDMDDDDDIKASDVKNKTDSEVKNVTDPEVKKDTDSEFKTDADSEAKTDTDFEVKNDTHPDVKNDTSSEVKHDTDSEVKKDTDIDIESDVDAEANRETSPASPGEPDSETPGGGLSVTLTCKASDTESAQAKHEKEIKEEEEEKEAESSLEEQAEAASQVVDDIVDDVITSETTKPSVSAVVLDTIDDIIQSEPQSPKPASPEKTLVTIIDVEENTSDVCPAASPSSSSSELHETKDDTGSQTTSHDSETAPPVLPRSPGSRYKVNGRSVPEPTGITTVIVNGRVVTPEMDKKKDDMNNARKAEGDVGTITMDRTVPAPRKRSIYEKAKDRGVDKVVLRLNREAAGNEPASRQENKKHYRTLTKTRKYVIDGQVVTTQTSRVVITGEENRSREDHNLRKADLRELKVLQRMENKQYQDLMFKAQYLHDQQERKFEQEMQLLLRNYEGDLDGLTKQQKQAVEKAELSQALDMRNSSKKLHQEQEKELKMFRDGLKQDMKMLKHEVEMLPKETRKEALRQRKEEKEIEHAEKERKFLEQQQENFDKAMKRLADQHREKVALLERQFLQQKQQLLRAREAAIWELEEKQLNEKHHLTKHQLKDLFFLRRHQMLTRHNKEIDQLKRVNSRKEEEMLQRHALEKKRLPRIQKSEMKTRAQLYKQSLRISQIGPPENDRDKIRKCVFVLVRQFEESEKKRMKAEQLRQELKHKKQWEDLMERNEAALRELKQLQFTEHVPWITGHMSQFTEHVPWITGHMSQFTEHVPWITGHMSQFTEHVLWISENESAEGEKMKMLMEHETQKLQQLEEHYHKEQREWKGQLQPRKQALEKEFNQQLAEQEKFYGGAGTADMATAVTISMPKSSRVSTAI</sequence>
<keyword evidence="5" id="KW-0175">Coiled coil</keyword>
<dbReference type="InterPro" id="IPR008271">
    <property type="entry name" value="Ser/Thr_kinase_AS"/>
</dbReference>
<feature type="compositionally biased region" description="Acidic residues" evidence="6">
    <location>
        <begin position="563"/>
        <end position="595"/>
    </location>
</feature>
<dbReference type="Pfam" id="PF12474">
    <property type="entry name" value="PKK"/>
    <property type="match status" value="2"/>
</dbReference>
<evidence type="ECO:0000256" key="1">
    <source>
        <dbReference type="ARBA" id="ARBA00022527"/>
    </source>
</evidence>
<feature type="region of interest" description="Disordered" evidence="6">
    <location>
        <begin position="353"/>
        <end position="746"/>
    </location>
</feature>
<evidence type="ECO:0000256" key="3">
    <source>
        <dbReference type="ARBA" id="ARBA00022679"/>
    </source>
</evidence>
<comment type="caution">
    <text evidence="8">The sequence shown here is derived from an EMBL/GenBank/DDBJ whole genome shotgun (WGS) entry which is preliminary data.</text>
</comment>
<dbReference type="InterPro" id="IPR051585">
    <property type="entry name" value="STE20_Ser/Thr_Kinases"/>
</dbReference>
<evidence type="ECO:0000256" key="2">
    <source>
        <dbReference type="ARBA" id="ARBA00022553"/>
    </source>
</evidence>
<proteinExistence type="predicted"/>
<evidence type="ECO:0000256" key="6">
    <source>
        <dbReference type="SAM" id="MobiDB-lite"/>
    </source>
</evidence>
<feature type="compositionally biased region" description="Low complexity" evidence="6">
    <location>
        <begin position="808"/>
        <end position="817"/>
    </location>
</feature>
<feature type="coiled-coil region" evidence="5">
    <location>
        <begin position="1022"/>
        <end position="1049"/>
    </location>
</feature>
<accession>A0AAD9K9X3</accession>
<feature type="coiled-coil region" evidence="5">
    <location>
        <begin position="1100"/>
        <end position="1172"/>
    </location>
</feature>
<keyword evidence="3" id="KW-0808">Transferase</keyword>
<feature type="compositionally biased region" description="Polar residues" evidence="6">
    <location>
        <begin position="704"/>
        <end position="715"/>
    </location>
</feature>
<dbReference type="GO" id="GO:0005524">
    <property type="term" value="F:ATP binding"/>
    <property type="evidence" value="ECO:0007669"/>
    <property type="project" value="InterPro"/>
</dbReference>
<keyword evidence="2" id="KW-0597">Phosphoprotein</keyword>
<feature type="compositionally biased region" description="Basic and acidic residues" evidence="6">
    <location>
        <begin position="410"/>
        <end position="426"/>
    </location>
</feature>